<keyword evidence="1" id="KW-0472">Membrane</keyword>
<dbReference type="AlphaFoldDB" id="A0A316EIJ0"/>
<comment type="caution">
    <text evidence="2">The sequence shown here is derived from an EMBL/GenBank/DDBJ whole genome shotgun (WGS) entry which is preliminary data.</text>
</comment>
<keyword evidence="1" id="KW-1133">Transmembrane helix</keyword>
<organism evidence="2 3">
    <name type="scientific">Arcicella aurantiaca</name>
    <dbReference type="NCBI Taxonomy" id="591202"/>
    <lineage>
        <taxon>Bacteria</taxon>
        <taxon>Pseudomonadati</taxon>
        <taxon>Bacteroidota</taxon>
        <taxon>Cytophagia</taxon>
        <taxon>Cytophagales</taxon>
        <taxon>Flectobacillaceae</taxon>
        <taxon>Arcicella</taxon>
    </lineage>
</organism>
<gene>
    <name evidence="2" type="ORF">LV89_00218</name>
</gene>
<evidence type="ECO:0000313" key="2">
    <source>
        <dbReference type="EMBL" id="PWK29378.1"/>
    </source>
</evidence>
<reference evidence="2 3" key="1">
    <citation type="submission" date="2018-05" db="EMBL/GenBank/DDBJ databases">
        <title>Genomic Encyclopedia of Archaeal and Bacterial Type Strains, Phase II (KMG-II): from individual species to whole genera.</title>
        <authorList>
            <person name="Goeker M."/>
        </authorList>
    </citation>
    <scope>NUCLEOTIDE SEQUENCE [LARGE SCALE GENOMIC DNA]</scope>
    <source>
        <strain evidence="2 3">DSM 22214</strain>
    </source>
</reference>
<name>A0A316EIJ0_9BACT</name>
<feature type="transmembrane region" description="Helical" evidence="1">
    <location>
        <begin position="20"/>
        <end position="39"/>
    </location>
</feature>
<keyword evidence="3" id="KW-1185">Reference proteome</keyword>
<evidence type="ECO:0000313" key="3">
    <source>
        <dbReference type="Proteomes" id="UP000245489"/>
    </source>
</evidence>
<protein>
    <submittedName>
        <fullName evidence="2">Uncharacterized protein</fullName>
    </submittedName>
</protein>
<dbReference type="RefSeq" id="WP_146199041.1">
    <property type="nucleotide sequence ID" value="NZ_QGGO01000001.1"/>
</dbReference>
<accession>A0A316EIJ0</accession>
<dbReference type="Proteomes" id="UP000245489">
    <property type="component" value="Unassembled WGS sequence"/>
</dbReference>
<proteinExistence type="predicted"/>
<dbReference type="EMBL" id="QGGO01000001">
    <property type="protein sequence ID" value="PWK29378.1"/>
    <property type="molecule type" value="Genomic_DNA"/>
</dbReference>
<keyword evidence="1" id="KW-0812">Transmembrane</keyword>
<evidence type="ECO:0000256" key="1">
    <source>
        <dbReference type="SAM" id="Phobius"/>
    </source>
</evidence>
<sequence>MRKTTKTTLSYFSSKLLDIILYIMLIVLLTKVIYVHSLAIKMSFCISSIDTIHTYLNLYNSKNFPEILGIILVCITAQIYISQLEIANATLENNIFNDKFNEWSAQIESAILEKVNLNEKLCKQFSLKRRHLFAKLFLKEMKIKNKNDLYDILSIYQNDVYYFETFEKKFENGKNYQTENTPRYSYDTFQFLFLLTIEKEYDDLRKDLKEWYEGKLPLKKGEILYELVGF</sequence>